<name>A0A7R9HRZ2_9NEOP</name>
<sequence>MSILQTSKRGSSREFLREGCDTGTDKAERLGMYAFWTSTRMSNTDNPLQVPTCQQYGLFLICQKQIILSRYQRVSNMDSSSYVPTCQQSGLFLISQTQIIVSRYPSRPRVRNQDDAQNIPLLYTPELVYHYWLGLPKNFSWSSGQELLHHITFLSKSIQYLYFTSRVNQPASTNLGSGNDPTLSSYNPISQRAYAGRTSRLHWSLYYGQVKSESFNN</sequence>
<proteinExistence type="predicted"/>
<gene>
    <name evidence="1" type="ORF">TMSB3V08_LOCUS9719</name>
</gene>
<reference evidence="1" key="1">
    <citation type="submission" date="2020-11" db="EMBL/GenBank/DDBJ databases">
        <authorList>
            <person name="Tran Van P."/>
        </authorList>
    </citation>
    <scope>NUCLEOTIDE SEQUENCE</scope>
</reference>
<evidence type="ECO:0000313" key="1">
    <source>
        <dbReference type="EMBL" id="CAD7433028.1"/>
    </source>
</evidence>
<protein>
    <submittedName>
        <fullName evidence="1">Uncharacterized protein</fullName>
    </submittedName>
</protein>
<dbReference type="AlphaFoldDB" id="A0A7R9HRZ2"/>
<dbReference type="EMBL" id="OB796085">
    <property type="protein sequence ID" value="CAD7433028.1"/>
    <property type="molecule type" value="Genomic_DNA"/>
</dbReference>
<organism evidence="1">
    <name type="scientific">Timema monikensis</name>
    <dbReference type="NCBI Taxonomy" id="170555"/>
    <lineage>
        <taxon>Eukaryota</taxon>
        <taxon>Metazoa</taxon>
        <taxon>Ecdysozoa</taxon>
        <taxon>Arthropoda</taxon>
        <taxon>Hexapoda</taxon>
        <taxon>Insecta</taxon>
        <taxon>Pterygota</taxon>
        <taxon>Neoptera</taxon>
        <taxon>Polyneoptera</taxon>
        <taxon>Phasmatodea</taxon>
        <taxon>Timematodea</taxon>
        <taxon>Timematoidea</taxon>
        <taxon>Timematidae</taxon>
        <taxon>Timema</taxon>
    </lineage>
</organism>
<accession>A0A7R9HRZ2</accession>